<dbReference type="Proteomes" id="UP001419268">
    <property type="component" value="Unassembled WGS sequence"/>
</dbReference>
<evidence type="ECO:0000313" key="2">
    <source>
        <dbReference type="Proteomes" id="UP001419268"/>
    </source>
</evidence>
<dbReference type="EMBL" id="JBBNAG010000003">
    <property type="protein sequence ID" value="KAK9149518.1"/>
    <property type="molecule type" value="Genomic_DNA"/>
</dbReference>
<dbReference type="AlphaFoldDB" id="A0AAP0KBD2"/>
<organism evidence="1 2">
    <name type="scientific">Stephania cephalantha</name>
    <dbReference type="NCBI Taxonomy" id="152367"/>
    <lineage>
        <taxon>Eukaryota</taxon>
        <taxon>Viridiplantae</taxon>
        <taxon>Streptophyta</taxon>
        <taxon>Embryophyta</taxon>
        <taxon>Tracheophyta</taxon>
        <taxon>Spermatophyta</taxon>
        <taxon>Magnoliopsida</taxon>
        <taxon>Ranunculales</taxon>
        <taxon>Menispermaceae</taxon>
        <taxon>Menispermoideae</taxon>
        <taxon>Cissampelideae</taxon>
        <taxon>Stephania</taxon>
    </lineage>
</organism>
<protein>
    <submittedName>
        <fullName evidence="1">Uncharacterized protein</fullName>
    </submittedName>
</protein>
<proteinExistence type="predicted"/>
<name>A0AAP0KBD2_9MAGN</name>
<sequence length="51" mass="5997">MCLLAFETLPSLPYSTGLQDWFLTQLTVSHRWEPRYPRWSALLQEGPYALL</sequence>
<accession>A0AAP0KBD2</accession>
<keyword evidence="2" id="KW-1185">Reference proteome</keyword>
<comment type="caution">
    <text evidence="1">The sequence shown here is derived from an EMBL/GenBank/DDBJ whole genome shotgun (WGS) entry which is preliminary data.</text>
</comment>
<evidence type="ECO:0000313" key="1">
    <source>
        <dbReference type="EMBL" id="KAK9149518.1"/>
    </source>
</evidence>
<gene>
    <name evidence="1" type="ORF">Scep_008275</name>
</gene>
<reference evidence="1 2" key="1">
    <citation type="submission" date="2024-01" db="EMBL/GenBank/DDBJ databases">
        <title>Genome assemblies of Stephania.</title>
        <authorList>
            <person name="Yang L."/>
        </authorList>
    </citation>
    <scope>NUCLEOTIDE SEQUENCE [LARGE SCALE GENOMIC DNA]</scope>
    <source>
        <strain evidence="1">JXDWG</strain>
        <tissue evidence="1">Leaf</tissue>
    </source>
</reference>